<sequence length="144" mass="15118">MHRITEFFVGLLFGLGLLLSGMTDPAKVLGFLDLFGIWDPSLAFVMGGAIAVGFFAFALARKRTTNFMGGALHLPKSTQIDKRLLIGGLTFGAGWGLAGFCPGPGIVSMGSGELKAAVFVAAMLLGMVIFEIAERACSSRRMGA</sequence>
<feature type="transmembrane region" description="Helical" evidence="1">
    <location>
        <begin position="114"/>
        <end position="133"/>
    </location>
</feature>
<feature type="transmembrane region" description="Helical" evidence="1">
    <location>
        <begin position="41"/>
        <end position="60"/>
    </location>
</feature>
<feature type="transmembrane region" description="Helical" evidence="1">
    <location>
        <begin position="84"/>
        <end position="108"/>
    </location>
</feature>
<accession>A0A843BF72</accession>
<dbReference type="RefSeq" id="WP_198460495.1">
    <property type="nucleotide sequence ID" value="NZ_JABBCQ020000010.1"/>
</dbReference>
<keyword evidence="1" id="KW-0472">Membrane</keyword>
<dbReference type="AlphaFoldDB" id="A0A843BF72"/>
<reference evidence="2" key="1">
    <citation type="submission" date="2020-12" db="EMBL/GenBank/DDBJ databases">
        <title>Comamonas sp. nov., isolated from stream water.</title>
        <authorList>
            <person name="Park K.-H."/>
        </authorList>
    </citation>
    <scope>NUCLEOTIDE SEQUENCE</scope>
    <source>
        <strain evidence="2">EJ-4</strain>
    </source>
</reference>
<proteinExistence type="predicted"/>
<gene>
    <name evidence="2" type="ORF">HF327_012545</name>
</gene>
<evidence type="ECO:0000313" key="2">
    <source>
        <dbReference type="EMBL" id="MBI1625329.1"/>
    </source>
</evidence>
<keyword evidence="1" id="KW-1133">Transmembrane helix</keyword>
<dbReference type="InterPro" id="IPR046513">
    <property type="entry name" value="DUF6691"/>
</dbReference>
<comment type="caution">
    <text evidence="2">The sequence shown here is derived from an EMBL/GenBank/DDBJ whole genome shotgun (WGS) entry which is preliminary data.</text>
</comment>
<protein>
    <submittedName>
        <fullName evidence="2">YeeE/YedE family protein</fullName>
    </submittedName>
</protein>
<keyword evidence="3" id="KW-1185">Reference proteome</keyword>
<name>A0A843BF72_9BURK</name>
<dbReference type="EMBL" id="JABBCQ020000010">
    <property type="protein sequence ID" value="MBI1625329.1"/>
    <property type="molecule type" value="Genomic_DNA"/>
</dbReference>
<evidence type="ECO:0000256" key="1">
    <source>
        <dbReference type="SAM" id="Phobius"/>
    </source>
</evidence>
<evidence type="ECO:0000313" key="3">
    <source>
        <dbReference type="Proteomes" id="UP000530032"/>
    </source>
</evidence>
<organism evidence="2 3">
    <name type="scientific">Comamonas suwonensis</name>
    <dbReference type="NCBI Taxonomy" id="2606214"/>
    <lineage>
        <taxon>Bacteria</taxon>
        <taxon>Pseudomonadati</taxon>
        <taxon>Pseudomonadota</taxon>
        <taxon>Betaproteobacteria</taxon>
        <taxon>Burkholderiales</taxon>
        <taxon>Comamonadaceae</taxon>
        <taxon>Comamonas</taxon>
    </lineage>
</organism>
<keyword evidence="1" id="KW-0812">Transmembrane</keyword>
<dbReference type="Pfam" id="PF20398">
    <property type="entry name" value="DUF6691"/>
    <property type="match status" value="1"/>
</dbReference>
<dbReference type="Proteomes" id="UP000530032">
    <property type="component" value="Unassembled WGS sequence"/>
</dbReference>